<evidence type="ECO:0000313" key="2">
    <source>
        <dbReference type="EMBL" id="QID18008.1"/>
    </source>
</evidence>
<dbReference type="AlphaFoldDB" id="A0A6C1B5M7"/>
<dbReference type="PANTHER" id="PTHR36508:SF1">
    <property type="entry name" value="PROTEIN SLYX"/>
    <property type="match status" value="1"/>
</dbReference>
<protein>
    <submittedName>
        <fullName evidence="2">SlyX family protein</fullName>
    </submittedName>
</protein>
<organism evidence="2 3">
    <name type="scientific">Nitrogeniibacter mangrovi</name>
    <dbReference type="NCBI Taxonomy" id="2016596"/>
    <lineage>
        <taxon>Bacteria</taxon>
        <taxon>Pseudomonadati</taxon>
        <taxon>Pseudomonadota</taxon>
        <taxon>Betaproteobacteria</taxon>
        <taxon>Rhodocyclales</taxon>
        <taxon>Zoogloeaceae</taxon>
        <taxon>Nitrogeniibacter</taxon>
    </lineage>
</organism>
<evidence type="ECO:0000256" key="1">
    <source>
        <dbReference type="SAM" id="Coils"/>
    </source>
</evidence>
<sequence length="68" mass="8172">MRVDQRIEGVECKLMGIEDQVETLNLTVFRQQQRIERLERQLAELAQLVRSREPETPRRLEDDIPPHY</sequence>
<dbReference type="EMBL" id="CP048836">
    <property type="protein sequence ID" value="QID18008.1"/>
    <property type="molecule type" value="Genomic_DNA"/>
</dbReference>
<keyword evidence="3" id="KW-1185">Reference proteome</keyword>
<accession>A0A6C1B5M7</accession>
<gene>
    <name evidence="2" type="ORF">G3580_10355</name>
</gene>
<dbReference type="Proteomes" id="UP000501991">
    <property type="component" value="Chromosome"/>
</dbReference>
<dbReference type="PANTHER" id="PTHR36508">
    <property type="entry name" value="PROTEIN SLYX"/>
    <property type="match status" value="1"/>
</dbReference>
<proteinExistence type="predicted"/>
<dbReference type="Pfam" id="PF04102">
    <property type="entry name" value="SlyX"/>
    <property type="match status" value="1"/>
</dbReference>
<name>A0A6C1B5M7_9RHOO</name>
<keyword evidence="1" id="KW-0175">Coiled coil</keyword>
<dbReference type="InterPro" id="IPR007236">
    <property type="entry name" value="SlyX"/>
</dbReference>
<evidence type="ECO:0000313" key="3">
    <source>
        <dbReference type="Proteomes" id="UP000501991"/>
    </source>
</evidence>
<dbReference type="KEGG" id="azq:G3580_10355"/>
<reference evidence="2 3" key="1">
    <citation type="submission" date="2020-02" db="EMBL/GenBank/DDBJ databases">
        <title>Nitrogenibacter mangrovi gen. nov., sp. nov. isolated from mangrove sediment, a denitrifying betaproteobacterium.</title>
        <authorList>
            <person name="Liao H."/>
            <person name="Tian Y."/>
        </authorList>
    </citation>
    <scope>NUCLEOTIDE SEQUENCE [LARGE SCALE GENOMIC DNA]</scope>
    <source>
        <strain evidence="2 3">M9-3-2</strain>
    </source>
</reference>
<feature type="coiled-coil region" evidence="1">
    <location>
        <begin position="21"/>
        <end position="48"/>
    </location>
</feature>